<dbReference type="Gene3D" id="3.60.20.10">
    <property type="entry name" value="Glutamine Phosphoribosylpyrophosphate, subunit 1, domain 1"/>
    <property type="match status" value="1"/>
</dbReference>
<keyword evidence="11" id="KW-1185">Reference proteome</keyword>
<evidence type="ECO:0000313" key="11">
    <source>
        <dbReference type="Proteomes" id="UP000823201"/>
    </source>
</evidence>
<dbReference type="SUPFAM" id="SSF56235">
    <property type="entry name" value="N-terminal nucleophile aminohydrolases (Ntn hydrolases)"/>
    <property type="match status" value="1"/>
</dbReference>
<dbReference type="RefSeq" id="WP_205005027.1">
    <property type="nucleotide sequence ID" value="NZ_CBCRXA010000001.1"/>
</dbReference>
<proteinExistence type="inferred from homology"/>
<evidence type="ECO:0000256" key="4">
    <source>
        <dbReference type="ARBA" id="ARBA00022741"/>
    </source>
</evidence>
<comment type="caution">
    <text evidence="10">The sequence shown here is derived from an EMBL/GenBank/DDBJ whole genome shotgun (WGS) entry which is preliminary data.</text>
</comment>
<dbReference type="PIRSF" id="PIRSF001589">
    <property type="entry name" value="Asn_synthetase_glu-h"/>
    <property type="match status" value="1"/>
</dbReference>
<dbReference type="PROSITE" id="PS51278">
    <property type="entry name" value="GATASE_TYPE_2"/>
    <property type="match status" value="1"/>
</dbReference>
<comment type="pathway">
    <text evidence="1">Amino-acid biosynthesis; L-asparagine biosynthesis; L-asparagine from L-aspartate (L-Gln route): step 1/1.</text>
</comment>
<dbReference type="EMBL" id="JAFBEV010000001">
    <property type="protein sequence ID" value="MBM7656665.1"/>
    <property type="molecule type" value="Genomic_DNA"/>
</dbReference>
<keyword evidence="6" id="KW-0028">Amino-acid biosynthesis</keyword>
<gene>
    <name evidence="10" type="ORF">JOC27_000101</name>
</gene>
<keyword evidence="10" id="KW-0436">Ligase</keyword>
<keyword evidence="5" id="KW-0067">ATP-binding</keyword>
<dbReference type="Gene3D" id="3.40.50.620">
    <property type="entry name" value="HUPs"/>
    <property type="match status" value="1"/>
</dbReference>
<keyword evidence="7" id="KW-0315">Glutamine amidotransferase</keyword>
<dbReference type="InterPro" id="IPR029055">
    <property type="entry name" value="Ntn_hydrolases_N"/>
</dbReference>
<evidence type="ECO:0000256" key="6">
    <source>
        <dbReference type="ARBA" id="ARBA00022888"/>
    </source>
</evidence>
<dbReference type="EC" id="6.3.5.4" evidence="3"/>
<dbReference type="InterPro" id="IPR006426">
    <property type="entry name" value="Asn_synth_AEB"/>
</dbReference>
<feature type="domain" description="Glutamine amidotransferase type-2" evidence="9">
    <location>
        <begin position="2"/>
        <end position="216"/>
    </location>
</feature>
<keyword evidence="4" id="KW-0547">Nucleotide-binding</keyword>
<organism evidence="10 11">
    <name type="scientific">Sporolactobacillus spathodeae</name>
    <dbReference type="NCBI Taxonomy" id="1465502"/>
    <lineage>
        <taxon>Bacteria</taxon>
        <taxon>Bacillati</taxon>
        <taxon>Bacillota</taxon>
        <taxon>Bacilli</taxon>
        <taxon>Bacillales</taxon>
        <taxon>Sporolactobacillaceae</taxon>
        <taxon>Sporolactobacillus</taxon>
    </lineage>
</organism>
<dbReference type="Pfam" id="PF00733">
    <property type="entry name" value="Asn_synthase"/>
    <property type="match status" value="1"/>
</dbReference>
<dbReference type="SUPFAM" id="SSF52402">
    <property type="entry name" value="Adenine nucleotide alpha hydrolases-like"/>
    <property type="match status" value="1"/>
</dbReference>
<dbReference type="GO" id="GO:0004066">
    <property type="term" value="F:asparagine synthase (glutamine-hydrolyzing) activity"/>
    <property type="evidence" value="ECO:0007669"/>
    <property type="project" value="UniProtKB-EC"/>
</dbReference>
<dbReference type="PANTHER" id="PTHR43284">
    <property type="entry name" value="ASPARAGINE SYNTHETASE (GLUTAMINE-HYDROLYZING)"/>
    <property type="match status" value="1"/>
</dbReference>
<dbReference type="CDD" id="cd00712">
    <property type="entry name" value="AsnB"/>
    <property type="match status" value="1"/>
</dbReference>
<dbReference type="InterPro" id="IPR051786">
    <property type="entry name" value="ASN_synthetase/amidase"/>
</dbReference>
<comment type="similarity">
    <text evidence="2">Belongs to the asparagine synthetase family.</text>
</comment>
<evidence type="ECO:0000256" key="5">
    <source>
        <dbReference type="ARBA" id="ARBA00022840"/>
    </source>
</evidence>
<evidence type="ECO:0000256" key="8">
    <source>
        <dbReference type="ARBA" id="ARBA00048741"/>
    </source>
</evidence>
<dbReference type="InterPro" id="IPR017932">
    <property type="entry name" value="GATase_2_dom"/>
</dbReference>
<evidence type="ECO:0000259" key="9">
    <source>
        <dbReference type="PROSITE" id="PS51278"/>
    </source>
</evidence>
<comment type="catalytic activity">
    <reaction evidence="8">
        <text>L-aspartate + L-glutamine + ATP + H2O = L-asparagine + L-glutamate + AMP + diphosphate + H(+)</text>
        <dbReference type="Rhea" id="RHEA:12228"/>
        <dbReference type="ChEBI" id="CHEBI:15377"/>
        <dbReference type="ChEBI" id="CHEBI:15378"/>
        <dbReference type="ChEBI" id="CHEBI:29985"/>
        <dbReference type="ChEBI" id="CHEBI:29991"/>
        <dbReference type="ChEBI" id="CHEBI:30616"/>
        <dbReference type="ChEBI" id="CHEBI:33019"/>
        <dbReference type="ChEBI" id="CHEBI:58048"/>
        <dbReference type="ChEBI" id="CHEBI:58359"/>
        <dbReference type="ChEBI" id="CHEBI:456215"/>
        <dbReference type="EC" id="6.3.5.4"/>
    </reaction>
</comment>
<dbReference type="InterPro" id="IPR001962">
    <property type="entry name" value="Asn_synthase"/>
</dbReference>
<dbReference type="InterPro" id="IPR014729">
    <property type="entry name" value="Rossmann-like_a/b/a_fold"/>
</dbReference>
<dbReference type="CDD" id="cd01991">
    <property type="entry name" value="Asn_synthase_B_C"/>
    <property type="match status" value="1"/>
</dbReference>
<dbReference type="PANTHER" id="PTHR43284:SF1">
    <property type="entry name" value="ASPARAGINE SYNTHETASE"/>
    <property type="match status" value="1"/>
</dbReference>
<sequence length="616" mass="70569">MCGITGWIDWQNDLRGEEKTLLGMSQTLTKRGPDDLAVWLSEQAAFGHARLVVVDPENGRQPMKKTAEGNDYVLVYNGELYNTEEIREDLLRAGYRFKGHSDTEVLLTAYIEWRENCLAHFNGIFAFVIWDAKRRLMFAARDRMGVKPLFYSHEGNRLLFGSEIKAILAHPTIKPSIDREGLSEVFGLGPSRTPGHGIYQGIDELRPAHAMTFTANGLKIWRYWNVKSAEHTDNVEETAEQIRFLLKDAVERQLFADVPVTTFLSGGLDSSGISALAAEYFKEKGRGPLHTYSIDYINNDQYFHTSKFQPNSDAPFIQEVADYLGTEHHNLVINNEQLVQYLKKAIHVRDMPGYADVDSSLLWFCEGIKKEFTVALSGECADEIFGGYPWFHSPETSAKEGFPWMRSTDARQELLNDKWGSRLHLKDYSLMRFNETVAETPRLDGETGVDAKRRELFYLNLNWFMTALLDRKDRMSMGASLEVRVPFADHRIVQYLWNVPWAMKMLDGREKGILRKALKGYLPDDVLYRKKSPYPKTYHPDYTKGVSSWLQQVLDKPNAPLLEIMDKQKIQSIVDTGGASFKVPWFGQLMTGPQLIAHLAMINEWLETYHVDIVDR</sequence>
<evidence type="ECO:0000256" key="3">
    <source>
        <dbReference type="ARBA" id="ARBA00012737"/>
    </source>
</evidence>
<keyword evidence="6" id="KW-0061">Asparagine biosynthesis</keyword>
<evidence type="ECO:0000313" key="10">
    <source>
        <dbReference type="EMBL" id="MBM7656665.1"/>
    </source>
</evidence>
<dbReference type="Pfam" id="PF13537">
    <property type="entry name" value="GATase_7"/>
    <property type="match status" value="1"/>
</dbReference>
<dbReference type="NCBIfam" id="TIGR01536">
    <property type="entry name" value="asn_synth_AEB"/>
    <property type="match status" value="1"/>
</dbReference>
<reference evidence="10 11" key="1">
    <citation type="submission" date="2021-01" db="EMBL/GenBank/DDBJ databases">
        <title>Genomic Encyclopedia of Type Strains, Phase IV (KMG-IV): sequencing the most valuable type-strain genomes for metagenomic binning, comparative biology and taxonomic classification.</title>
        <authorList>
            <person name="Goeker M."/>
        </authorList>
    </citation>
    <scope>NUCLEOTIDE SEQUENCE [LARGE SCALE GENOMIC DNA]</scope>
    <source>
        <strain evidence="10 11">DSM 100968</strain>
    </source>
</reference>
<dbReference type="InterPro" id="IPR033738">
    <property type="entry name" value="AsnB_N"/>
</dbReference>
<accession>A0ABS2Q4H2</accession>
<evidence type="ECO:0000256" key="7">
    <source>
        <dbReference type="ARBA" id="ARBA00022962"/>
    </source>
</evidence>
<evidence type="ECO:0000256" key="1">
    <source>
        <dbReference type="ARBA" id="ARBA00005187"/>
    </source>
</evidence>
<dbReference type="Proteomes" id="UP000823201">
    <property type="component" value="Unassembled WGS sequence"/>
</dbReference>
<name>A0ABS2Q4H2_9BACL</name>
<protein>
    <recommendedName>
        <fullName evidence="3">asparagine synthase (glutamine-hydrolyzing)</fullName>
        <ecNumber evidence="3">6.3.5.4</ecNumber>
    </recommendedName>
</protein>
<evidence type="ECO:0000256" key="2">
    <source>
        <dbReference type="ARBA" id="ARBA00005752"/>
    </source>
</evidence>